<dbReference type="Pfam" id="PF02515">
    <property type="entry name" value="CoA_transf_3"/>
    <property type="match status" value="1"/>
</dbReference>
<evidence type="ECO:0000313" key="1">
    <source>
        <dbReference type="EMBL" id="MCR2745084.1"/>
    </source>
</evidence>
<dbReference type="InterPro" id="IPR023606">
    <property type="entry name" value="CoA-Trfase_III_dom_1_sf"/>
</dbReference>
<dbReference type="EMBL" id="JANKHG010000001">
    <property type="protein sequence ID" value="MCR2745084.1"/>
    <property type="molecule type" value="Genomic_DNA"/>
</dbReference>
<sequence length="333" mass="35948">MSPIQDPTLLKGLTVLDLSRNLPGPATSLILQQMGATVIKMEPPHGDDAKSMPMLYAALNSSKQIVTADFRTPEGIQSLKDHAAKADVLIDGFRPGVMAEMGCGFETLQALNPKLVMCSITGYGQTGALAEKAGHDINYMALSGVLDGLQTANGDIPVPAVQFGDLFGGTSAAVQGILAALLKAQRTGQGTFVDVSMTHNLWKQNIMPESMEQMWVMLSGKPARHQDDLLSGGLACYNVYRTLDNRHLAVGSLEHKFWKVACEAMGKPEWINIHWSRGAMPGTPAAVQMRNDMIELIASQPLSHWEQVFGNVDACITPVLSRAEVKARKILLS</sequence>
<protein>
    <submittedName>
        <fullName evidence="1">CoA transferase</fullName>
    </submittedName>
</protein>
<dbReference type="PANTHER" id="PTHR48228:SF5">
    <property type="entry name" value="ALPHA-METHYLACYL-COA RACEMASE"/>
    <property type="match status" value="1"/>
</dbReference>
<name>A0ABT1XG31_9BURK</name>
<dbReference type="Gene3D" id="3.40.50.10540">
    <property type="entry name" value="Crotonobetainyl-coa:carnitine coa-transferase, domain 1"/>
    <property type="match status" value="1"/>
</dbReference>
<dbReference type="InterPro" id="IPR044855">
    <property type="entry name" value="CoA-Trfase_III_dom3_sf"/>
</dbReference>
<proteinExistence type="predicted"/>
<gene>
    <name evidence="1" type="ORF">NSP04_00295</name>
</gene>
<dbReference type="Gene3D" id="3.30.1540.10">
    <property type="entry name" value="formyl-coa transferase, domain 3"/>
    <property type="match status" value="1"/>
</dbReference>
<dbReference type="GO" id="GO:0016740">
    <property type="term" value="F:transferase activity"/>
    <property type="evidence" value="ECO:0007669"/>
    <property type="project" value="UniProtKB-KW"/>
</dbReference>
<evidence type="ECO:0000313" key="2">
    <source>
        <dbReference type="Proteomes" id="UP001165267"/>
    </source>
</evidence>
<reference evidence="1" key="1">
    <citation type="submission" date="2022-07" db="EMBL/GenBank/DDBJ databases">
        <authorList>
            <person name="Xamxidin M."/>
        </authorList>
    </citation>
    <scope>NUCLEOTIDE SEQUENCE</scope>
    <source>
        <strain evidence="1">YS8-69</strain>
    </source>
</reference>
<dbReference type="SUPFAM" id="SSF89796">
    <property type="entry name" value="CoA-transferase family III (CaiB/BaiF)"/>
    <property type="match status" value="1"/>
</dbReference>
<keyword evidence="1" id="KW-0808">Transferase</keyword>
<accession>A0ABT1XG31</accession>
<dbReference type="PANTHER" id="PTHR48228">
    <property type="entry name" value="SUCCINYL-COA--D-CITRAMALATE COA-TRANSFERASE"/>
    <property type="match status" value="1"/>
</dbReference>
<dbReference type="Proteomes" id="UP001165267">
    <property type="component" value="Unassembled WGS sequence"/>
</dbReference>
<keyword evidence="2" id="KW-1185">Reference proteome</keyword>
<dbReference type="InterPro" id="IPR050509">
    <property type="entry name" value="CoA-transferase_III"/>
</dbReference>
<dbReference type="InterPro" id="IPR003673">
    <property type="entry name" value="CoA-Trfase_fam_III"/>
</dbReference>
<organism evidence="1 2">
    <name type="scientific">Limnobacter parvus</name>
    <dbReference type="NCBI Taxonomy" id="2939690"/>
    <lineage>
        <taxon>Bacteria</taxon>
        <taxon>Pseudomonadati</taxon>
        <taxon>Pseudomonadota</taxon>
        <taxon>Betaproteobacteria</taxon>
        <taxon>Burkholderiales</taxon>
        <taxon>Burkholderiaceae</taxon>
        <taxon>Limnobacter</taxon>
    </lineage>
</organism>
<dbReference type="RefSeq" id="WP_257510338.1">
    <property type="nucleotide sequence ID" value="NZ_JANKHG010000001.1"/>
</dbReference>
<comment type="caution">
    <text evidence="1">The sequence shown here is derived from an EMBL/GenBank/DDBJ whole genome shotgun (WGS) entry which is preliminary data.</text>
</comment>